<sequence>MAGGPDLNQEVFTGWRQYINTTTQRGRANIVFATYASVFVAYLAFRRRSRKKADLELAKLTEK</sequence>
<proteinExistence type="predicted"/>
<dbReference type="AlphaFoldDB" id="A0A8E0RUC1"/>
<feature type="transmembrane region" description="Helical" evidence="1">
    <location>
        <begin position="28"/>
        <end position="45"/>
    </location>
</feature>
<keyword evidence="1" id="KW-1133">Transmembrane helix</keyword>
<keyword evidence="3" id="KW-1185">Reference proteome</keyword>
<dbReference type="Pfam" id="PF14960">
    <property type="entry name" value="ATP_synth_reg"/>
    <property type="match status" value="1"/>
</dbReference>
<dbReference type="Proteomes" id="UP000728185">
    <property type="component" value="Unassembled WGS sequence"/>
</dbReference>
<keyword evidence="1" id="KW-0812">Transmembrane</keyword>
<evidence type="ECO:0000256" key="1">
    <source>
        <dbReference type="SAM" id="Phobius"/>
    </source>
</evidence>
<dbReference type="EMBL" id="LUCM01008712">
    <property type="protein sequence ID" value="KAA0188015.1"/>
    <property type="molecule type" value="Genomic_DNA"/>
</dbReference>
<evidence type="ECO:0000313" key="3">
    <source>
        <dbReference type="Proteomes" id="UP000728185"/>
    </source>
</evidence>
<accession>A0A8E0RUC1</accession>
<dbReference type="OrthoDB" id="6128216at2759"/>
<protein>
    <submittedName>
        <fullName evidence="2">Uncharacterized protein</fullName>
    </submittedName>
</protein>
<organism evidence="2 3">
    <name type="scientific">Fasciolopsis buskii</name>
    <dbReference type="NCBI Taxonomy" id="27845"/>
    <lineage>
        <taxon>Eukaryota</taxon>
        <taxon>Metazoa</taxon>
        <taxon>Spiralia</taxon>
        <taxon>Lophotrochozoa</taxon>
        <taxon>Platyhelminthes</taxon>
        <taxon>Trematoda</taxon>
        <taxon>Digenea</taxon>
        <taxon>Plagiorchiida</taxon>
        <taxon>Echinostomata</taxon>
        <taxon>Echinostomatoidea</taxon>
        <taxon>Fasciolidae</taxon>
        <taxon>Fasciolopsis</taxon>
    </lineage>
</organism>
<dbReference type="InterPro" id="IPR009125">
    <property type="entry name" value="ATPMK"/>
</dbReference>
<comment type="caution">
    <text evidence="2">The sequence shown here is derived from an EMBL/GenBank/DDBJ whole genome shotgun (WGS) entry which is preliminary data.</text>
</comment>
<name>A0A8E0RUC1_9TREM</name>
<reference evidence="2" key="1">
    <citation type="submission" date="2019-05" db="EMBL/GenBank/DDBJ databases">
        <title>Annotation for the trematode Fasciolopsis buski.</title>
        <authorList>
            <person name="Choi Y.-J."/>
        </authorList>
    </citation>
    <scope>NUCLEOTIDE SEQUENCE</scope>
    <source>
        <strain evidence="2">HT</strain>
        <tissue evidence="2">Whole worm</tissue>
    </source>
</reference>
<gene>
    <name evidence="2" type="ORF">FBUS_08084</name>
</gene>
<evidence type="ECO:0000313" key="2">
    <source>
        <dbReference type="EMBL" id="KAA0188015.1"/>
    </source>
</evidence>
<keyword evidence="1" id="KW-0472">Membrane</keyword>